<evidence type="ECO:0008006" key="5">
    <source>
        <dbReference type="Google" id="ProtNLM"/>
    </source>
</evidence>
<comment type="similarity">
    <text evidence="2">Belongs to the PhyH family.</text>
</comment>
<gene>
    <name evidence="3" type="ORF">J3Q64DRAFT_1760598</name>
</gene>
<evidence type="ECO:0000313" key="4">
    <source>
        <dbReference type="Proteomes" id="UP001448207"/>
    </source>
</evidence>
<proteinExistence type="inferred from homology"/>
<dbReference type="Gene3D" id="2.60.120.620">
    <property type="entry name" value="q2cbj1_9rhob like domain"/>
    <property type="match status" value="1"/>
</dbReference>
<dbReference type="PANTHER" id="PTHR20883:SF46">
    <property type="entry name" value="PHYTANOYL-COA HYDROXYLASE"/>
    <property type="match status" value="1"/>
</dbReference>
<dbReference type="SUPFAM" id="SSF51197">
    <property type="entry name" value="Clavaminate synthase-like"/>
    <property type="match status" value="1"/>
</dbReference>
<dbReference type="InterPro" id="IPR008775">
    <property type="entry name" value="Phytyl_CoA_dOase-like"/>
</dbReference>
<dbReference type="Proteomes" id="UP001448207">
    <property type="component" value="Unassembled WGS sequence"/>
</dbReference>
<evidence type="ECO:0000256" key="2">
    <source>
        <dbReference type="ARBA" id="ARBA00005830"/>
    </source>
</evidence>
<evidence type="ECO:0000256" key="1">
    <source>
        <dbReference type="ARBA" id="ARBA00001962"/>
    </source>
</evidence>
<dbReference type="EMBL" id="JBCLYO010000021">
    <property type="protein sequence ID" value="KAL0079632.1"/>
    <property type="molecule type" value="Genomic_DNA"/>
</dbReference>
<protein>
    <recommendedName>
        <fullName evidence="5">Fe2OG dioxygenase domain-containing protein</fullName>
    </recommendedName>
</protein>
<dbReference type="Pfam" id="PF05721">
    <property type="entry name" value="PhyH"/>
    <property type="match status" value="1"/>
</dbReference>
<organism evidence="3 4">
    <name type="scientific">Phycomyces blakesleeanus</name>
    <dbReference type="NCBI Taxonomy" id="4837"/>
    <lineage>
        <taxon>Eukaryota</taxon>
        <taxon>Fungi</taxon>
        <taxon>Fungi incertae sedis</taxon>
        <taxon>Mucoromycota</taxon>
        <taxon>Mucoromycotina</taxon>
        <taxon>Mucoromycetes</taxon>
        <taxon>Mucorales</taxon>
        <taxon>Phycomycetaceae</taxon>
        <taxon>Phycomyces</taxon>
    </lineage>
</organism>
<keyword evidence="4" id="KW-1185">Reference proteome</keyword>
<name>A0ABR3ARC8_PHYBL</name>
<sequence length="264" mass="29342">MDNELGYSICSSKSSIHVTQEDIDHYQLHGYVVLTRGLTRSQLNALHEEADILTNHLITEQVDLVHDLGCIIEPLTCGYLDPPSTLDYKIHSAEYRKRRNAILETNDETSPATIVLETIARLAAELICPDNPKTVYLLNEQYIIKPPQTASYSQFAWHRDSDYLDPSLQNESSVACWTALDPVNCKNGSLLLGDIKDNGSGKGNGVSLDLPAGSIVFMSNRLLHKSTGNASALFRRVFMPQYSLKPFYDTEKAGYVGLAIKCSF</sequence>
<comment type="caution">
    <text evidence="3">The sequence shown here is derived from an EMBL/GenBank/DDBJ whole genome shotgun (WGS) entry which is preliminary data.</text>
</comment>
<comment type="cofactor">
    <cofactor evidence="1">
        <name>Fe cation</name>
        <dbReference type="ChEBI" id="CHEBI:24875"/>
    </cofactor>
</comment>
<reference evidence="3 4" key="1">
    <citation type="submission" date="2024-04" db="EMBL/GenBank/DDBJ databases">
        <title>Symmetric and asymmetric DNA N6-adenine methylation regulates different biological responses in Mucorales.</title>
        <authorList>
            <consortium name="Lawrence Berkeley National Laboratory"/>
            <person name="Lax C."/>
            <person name="Mondo S.J."/>
            <person name="Osorio-Concepcion M."/>
            <person name="Muszewska A."/>
            <person name="Corrochano-Luque M."/>
            <person name="Gutierrez G."/>
            <person name="Riley R."/>
            <person name="Lipzen A."/>
            <person name="Guo J."/>
            <person name="Hundley H."/>
            <person name="Amirebrahimi M."/>
            <person name="Ng V."/>
            <person name="Lorenzo-Gutierrez D."/>
            <person name="Binder U."/>
            <person name="Yang J."/>
            <person name="Song Y."/>
            <person name="Canovas D."/>
            <person name="Navarro E."/>
            <person name="Freitag M."/>
            <person name="Gabaldon T."/>
            <person name="Grigoriev I.V."/>
            <person name="Corrochano L.M."/>
            <person name="Nicolas F.E."/>
            <person name="Garre V."/>
        </authorList>
    </citation>
    <scope>NUCLEOTIDE SEQUENCE [LARGE SCALE GENOMIC DNA]</scope>
    <source>
        <strain evidence="3 4">L51</strain>
    </source>
</reference>
<evidence type="ECO:0000313" key="3">
    <source>
        <dbReference type="EMBL" id="KAL0079632.1"/>
    </source>
</evidence>
<accession>A0ABR3ARC8</accession>
<dbReference type="PANTHER" id="PTHR20883">
    <property type="entry name" value="PHYTANOYL-COA DIOXYGENASE DOMAIN CONTAINING 1"/>
    <property type="match status" value="1"/>
</dbReference>